<comment type="caution">
    <text evidence="1">The sequence shown here is derived from an EMBL/GenBank/DDBJ whole genome shotgun (WGS) entry which is preliminary data.</text>
</comment>
<accession>A0A3M7SE76</accession>
<reference evidence="1 2" key="1">
    <citation type="journal article" date="2018" name="Sci. Rep.">
        <title>Genomic signatures of local adaptation to the degree of environmental predictability in rotifers.</title>
        <authorList>
            <person name="Franch-Gras L."/>
            <person name="Hahn C."/>
            <person name="Garcia-Roger E.M."/>
            <person name="Carmona M.J."/>
            <person name="Serra M."/>
            <person name="Gomez A."/>
        </authorList>
    </citation>
    <scope>NUCLEOTIDE SEQUENCE [LARGE SCALE GENOMIC DNA]</scope>
    <source>
        <strain evidence="1">HYR1</strain>
    </source>
</reference>
<sequence length="59" mass="7153">MPKLNKSFKKGNKSGYRKKWRLVESLNCIEMTKNFQKSQKMSKFSKKVNFTFYNNLKIR</sequence>
<dbReference type="EMBL" id="REGN01001525">
    <property type="protein sequence ID" value="RNA34086.1"/>
    <property type="molecule type" value="Genomic_DNA"/>
</dbReference>
<dbReference type="Proteomes" id="UP000276133">
    <property type="component" value="Unassembled WGS sequence"/>
</dbReference>
<organism evidence="1 2">
    <name type="scientific">Brachionus plicatilis</name>
    <name type="common">Marine rotifer</name>
    <name type="synonym">Brachionus muelleri</name>
    <dbReference type="NCBI Taxonomy" id="10195"/>
    <lineage>
        <taxon>Eukaryota</taxon>
        <taxon>Metazoa</taxon>
        <taxon>Spiralia</taxon>
        <taxon>Gnathifera</taxon>
        <taxon>Rotifera</taxon>
        <taxon>Eurotatoria</taxon>
        <taxon>Monogononta</taxon>
        <taxon>Pseudotrocha</taxon>
        <taxon>Ploima</taxon>
        <taxon>Brachionidae</taxon>
        <taxon>Brachionus</taxon>
    </lineage>
</organism>
<evidence type="ECO:0000313" key="1">
    <source>
        <dbReference type="EMBL" id="RNA34086.1"/>
    </source>
</evidence>
<proteinExistence type="predicted"/>
<evidence type="ECO:0000313" key="2">
    <source>
        <dbReference type="Proteomes" id="UP000276133"/>
    </source>
</evidence>
<dbReference type="AlphaFoldDB" id="A0A3M7SE76"/>
<protein>
    <submittedName>
        <fullName evidence="1">Uncharacterized protein</fullName>
    </submittedName>
</protein>
<keyword evidence="2" id="KW-1185">Reference proteome</keyword>
<name>A0A3M7SE76_BRAPC</name>
<gene>
    <name evidence="1" type="ORF">BpHYR1_019014</name>
</gene>